<name>A0ABN7VCZ0_GIGMA</name>
<evidence type="ECO:0000313" key="1">
    <source>
        <dbReference type="EMBL" id="CAG8757171.1"/>
    </source>
</evidence>
<dbReference type="EMBL" id="CAJVQB010012672">
    <property type="protein sequence ID" value="CAG8757171.1"/>
    <property type="molecule type" value="Genomic_DNA"/>
</dbReference>
<protein>
    <submittedName>
        <fullName evidence="1">15962_t:CDS:1</fullName>
    </submittedName>
</protein>
<evidence type="ECO:0000313" key="2">
    <source>
        <dbReference type="Proteomes" id="UP000789901"/>
    </source>
</evidence>
<sequence>MNQTQAQIMDPVTSKIDWTNKLNEYKNVFAFSTEEFKKFAITQNEKVSRKDKEIAQLLKTDANITSELTDKLLNLEAIEQNNSEGLEMKAEECKIDEKDKKYSANDSSIYMHEWIVTSKQEEKLKEYKQGCSRSRDQDLETTRSIIHKKKRKAKQVGASAIQEKENCEILAIMSQILTRLNKLEEWQENKERNGAGSACTYRS</sequence>
<reference evidence="1 2" key="1">
    <citation type="submission" date="2021-06" db="EMBL/GenBank/DDBJ databases">
        <authorList>
            <person name="Kallberg Y."/>
            <person name="Tangrot J."/>
            <person name="Rosling A."/>
        </authorList>
    </citation>
    <scope>NUCLEOTIDE SEQUENCE [LARGE SCALE GENOMIC DNA]</scope>
    <source>
        <strain evidence="1 2">120-4 pot B 10/14</strain>
    </source>
</reference>
<dbReference type="Proteomes" id="UP000789901">
    <property type="component" value="Unassembled WGS sequence"/>
</dbReference>
<organism evidence="1 2">
    <name type="scientific">Gigaspora margarita</name>
    <dbReference type="NCBI Taxonomy" id="4874"/>
    <lineage>
        <taxon>Eukaryota</taxon>
        <taxon>Fungi</taxon>
        <taxon>Fungi incertae sedis</taxon>
        <taxon>Mucoromycota</taxon>
        <taxon>Glomeromycotina</taxon>
        <taxon>Glomeromycetes</taxon>
        <taxon>Diversisporales</taxon>
        <taxon>Gigasporaceae</taxon>
        <taxon>Gigaspora</taxon>
    </lineage>
</organism>
<keyword evidence="2" id="KW-1185">Reference proteome</keyword>
<accession>A0ABN7VCZ0</accession>
<gene>
    <name evidence="1" type="ORF">GMARGA_LOCUS17041</name>
</gene>
<comment type="caution">
    <text evidence="1">The sequence shown here is derived from an EMBL/GenBank/DDBJ whole genome shotgun (WGS) entry which is preliminary data.</text>
</comment>
<proteinExistence type="predicted"/>